<reference evidence="2" key="1">
    <citation type="journal article" date="2023" name="G3 (Bethesda)">
        <title>Genome assembly and association tests identify interacting loci associated with vigor, precocity, and sex in interspecific pistachio rootstocks.</title>
        <authorList>
            <person name="Palmer W."/>
            <person name="Jacygrad E."/>
            <person name="Sagayaradj S."/>
            <person name="Cavanaugh K."/>
            <person name="Han R."/>
            <person name="Bertier L."/>
            <person name="Beede B."/>
            <person name="Kafkas S."/>
            <person name="Golino D."/>
            <person name="Preece J."/>
            <person name="Michelmore R."/>
        </authorList>
    </citation>
    <scope>NUCLEOTIDE SEQUENCE [LARGE SCALE GENOMIC DNA]</scope>
</reference>
<accession>A0ACC0Z6X3</accession>
<evidence type="ECO:0000313" key="1">
    <source>
        <dbReference type="EMBL" id="KAJ0047072.1"/>
    </source>
</evidence>
<comment type="caution">
    <text evidence="1">The sequence shown here is derived from an EMBL/GenBank/DDBJ whole genome shotgun (WGS) entry which is preliminary data.</text>
</comment>
<keyword evidence="2" id="KW-1185">Reference proteome</keyword>
<protein>
    <submittedName>
        <fullName evidence="1">Uncharacterized protein</fullName>
    </submittedName>
</protein>
<dbReference type="Proteomes" id="UP001163603">
    <property type="component" value="Chromosome 3"/>
</dbReference>
<gene>
    <name evidence="1" type="ORF">Pint_05657</name>
</gene>
<organism evidence="1 2">
    <name type="scientific">Pistacia integerrima</name>
    <dbReference type="NCBI Taxonomy" id="434235"/>
    <lineage>
        <taxon>Eukaryota</taxon>
        <taxon>Viridiplantae</taxon>
        <taxon>Streptophyta</taxon>
        <taxon>Embryophyta</taxon>
        <taxon>Tracheophyta</taxon>
        <taxon>Spermatophyta</taxon>
        <taxon>Magnoliopsida</taxon>
        <taxon>eudicotyledons</taxon>
        <taxon>Gunneridae</taxon>
        <taxon>Pentapetalae</taxon>
        <taxon>rosids</taxon>
        <taxon>malvids</taxon>
        <taxon>Sapindales</taxon>
        <taxon>Anacardiaceae</taxon>
        <taxon>Pistacia</taxon>
    </lineage>
</organism>
<sequence>MYRMHTTVSGEVVEVHQPIHEREQKTLSNLHNMKAWAEMNMLKTEMEDLFCEPFLETTWILSNDFPLRKEWESFRQNSAHSFGNMLKINSINASMESLPSYLHLYLARDYDDNDEFSVTKYPG</sequence>
<dbReference type="EMBL" id="CM047738">
    <property type="protein sequence ID" value="KAJ0047072.1"/>
    <property type="molecule type" value="Genomic_DNA"/>
</dbReference>
<evidence type="ECO:0000313" key="2">
    <source>
        <dbReference type="Proteomes" id="UP001163603"/>
    </source>
</evidence>
<name>A0ACC0Z6X3_9ROSI</name>
<proteinExistence type="predicted"/>